<evidence type="ECO:0008006" key="3">
    <source>
        <dbReference type="Google" id="ProtNLM"/>
    </source>
</evidence>
<gene>
    <name evidence="1" type="ORF">CIG21_10500</name>
</gene>
<dbReference type="EMBL" id="NQMQ01000024">
    <property type="protein sequence ID" value="PAJ68568.1"/>
    <property type="molecule type" value="Genomic_DNA"/>
</dbReference>
<organism evidence="1 2">
    <name type="scientific">Corynebacterium hadale</name>
    <dbReference type="NCBI Taxonomy" id="2026255"/>
    <lineage>
        <taxon>Bacteria</taxon>
        <taxon>Bacillati</taxon>
        <taxon>Actinomycetota</taxon>
        <taxon>Actinomycetes</taxon>
        <taxon>Mycobacteriales</taxon>
        <taxon>Corynebacteriaceae</taxon>
        <taxon>Corynebacterium</taxon>
    </lineage>
</organism>
<dbReference type="Proteomes" id="UP000215771">
    <property type="component" value="Unassembled WGS sequence"/>
</dbReference>
<reference evidence="1 2" key="1">
    <citation type="submission" date="2017-08" db="EMBL/GenBank/DDBJ databases">
        <authorList>
            <person name="de Groot N.N."/>
        </authorList>
    </citation>
    <scope>NUCLEOTIDE SEQUENCE [LARGE SCALE GENOMIC DNA]</scope>
    <source>
        <strain evidence="1 2">NBT06-6</strain>
    </source>
</reference>
<evidence type="ECO:0000313" key="1">
    <source>
        <dbReference type="EMBL" id="PAJ68568.1"/>
    </source>
</evidence>
<accession>A0A269PBF3</accession>
<comment type="caution">
    <text evidence="1">The sequence shown here is derived from an EMBL/GenBank/DDBJ whole genome shotgun (WGS) entry which is preliminary data.</text>
</comment>
<dbReference type="RefSeq" id="WP_095278788.1">
    <property type="nucleotide sequence ID" value="NZ_CP047655.1"/>
</dbReference>
<name>A0A269PBF3_9CORY</name>
<dbReference type="AlphaFoldDB" id="A0A269PBF3"/>
<proteinExistence type="predicted"/>
<protein>
    <recommendedName>
        <fullName evidence="3">TIGR02569 family protein</fullName>
    </recommendedName>
</protein>
<sequence length="238" mass="25311">MIPEHVLSAFQLEGRGTPTSPAWDNGLRFGHVVVARATQTAAWSGKVRDKLGDSLGGVRFARPVRSTDGRLVVNGFCANEFAPGEPAARVDEAIAAALLIDAPLTQFNAPPAPRDDAWAEADRAAWRGFDLDPAENQLVTAHIDFLACCLFSGTDAPVVTELVPSVSPRPRGYTAALTMVDGLLAGAVDDGVVSRWAHIPDVGFLAERALEFREIAARTTGANIGSRVSWVREVLVSA</sequence>
<evidence type="ECO:0000313" key="2">
    <source>
        <dbReference type="Proteomes" id="UP000215771"/>
    </source>
</evidence>